<evidence type="ECO:0000313" key="1">
    <source>
        <dbReference type="EMBL" id="MBW3081975.1"/>
    </source>
</evidence>
<name>A0ABS6W668_9BIFI</name>
<reference evidence="1 2" key="1">
    <citation type="submission" date="2021-05" db="EMBL/GenBank/DDBJ databases">
        <title>Phylogenetic classification of ten novel species belonging to the genus Bifidobacterium comprising B. colchicus sp. nov., B. abeli sp. nov., B. bicoloris sp. nov., B. guerezis sp. nov., B. rosaliae sp. nov., B. santillanensis sp. nov., B. argentati sp. nov., B. amazzoni sp. nov., B. pluviali sp. nov., and B. pinnaculum sp. nov.</title>
        <authorList>
            <person name="Lugli G.A."/>
            <person name="Ruiz Garcia L."/>
            <person name="Margolles A."/>
            <person name="Ventura M."/>
        </authorList>
    </citation>
    <scope>NUCLEOTIDE SEQUENCE [LARGE SCALE GENOMIC DNA]</scope>
    <source>
        <strain evidence="1 2">6T3</strain>
    </source>
</reference>
<dbReference type="EMBL" id="JAHBBD010000001">
    <property type="protein sequence ID" value="MBW3081975.1"/>
    <property type="molecule type" value="Genomic_DNA"/>
</dbReference>
<proteinExistence type="predicted"/>
<comment type="caution">
    <text evidence="1">The sequence shown here is derived from an EMBL/GenBank/DDBJ whole genome shotgun (WGS) entry which is preliminary data.</text>
</comment>
<organism evidence="1 2">
    <name type="scientific">Bifidobacterium phasiani</name>
    <dbReference type="NCBI Taxonomy" id="2834431"/>
    <lineage>
        <taxon>Bacteria</taxon>
        <taxon>Bacillati</taxon>
        <taxon>Actinomycetota</taxon>
        <taxon>Actinomycetes</taxon>
        <taxon>Bifidobacteriales</taxon>
        <taxon>Bifidobacteriaceae</taxon>
        <taxon>Bifidobacterium</taxon>
    </lineage>
</organism>
<dbReference type="RefSeq" id="WP_219079650.1">
    <property type="nucleotide sequence ID" value="NZ_JAHBBD010000001.1"/>
</dbReference>
<protein>
    <submittedName>
        <fullName evidence="1">Uncharacterized protein</fullName>
    </submittedName>
</protein>
<accession>A0ABS6W668</accession>
<gene>
    <name evidence="1" type="ORF">KIH73_01015</name>
</gene>
<sequence length="82" mass="8917">MASDSLAETAATALLPYVRPSMTDDDIDAYESPMSAGEPYTALLWLLGFVTDEINIPHDTVLDILAALDDEDKDDYAPRLGL</sequence>
<evidence type="ECO:0000313" key="2">
    <source>
        <dbReference type="Proteomes" id="UP000812844"/>
    </source>
</evidence>
<dbReference type="Proteomes" id="UP000812844">
    <property type="component" value="Unassembled WGS sequence"/>
</dbReference>
<keyword evidence="2" id="KW-1185">Reference proteome</keyword>